<dbReference type="RefSeq" id="XP_028544592.1">
    <property type="nucleotide sequence ID" value="XM_028688791.1"/>
</dbReference>
<feature type="region of interest" description="Disordered" evidence="1">
    <location>
        <begin position="1"/>
        <end position="20"/>
    </location>
</feature>
<keyword evidence="2" id="KW-0472">Membrane</keyword>
<sequence length="230" mass="25991">MTYNKENFSNTSSGFKKESSGSMNGINHYLKVLVFSVAVFAIHCFNEDYSFKNSGSIEKSLGNSFDLKDGRILKTNFGYRTLSSLEEEEGSTNSLGIVDDENDADPGSVGNISLCSTIHGDVQNPEESKCGKPEKRRRSSKSNTYGSNLMGETTMEDMEYEQNFMRDARAYRRKGKLSHRIARFLKKHHYIVAAVLAAFAAYKYGKYYASGVIFIYCIFLLVKYIKRNVK</sequence>
<comment type="caution">
    <text evidence="3">The sequence shown here is derived from an EMBL/GenBank/DDBJ whole genome shotgun (WGS) entry which is preliminary data.</text>
</comment>
<dbReference type="OrthoDB" id="387450at2759"/>
<feature type="transmembrane region" description="Helical" evidence="2">
    <location>
        <begin position="184"/>
        <end position="202"/>
    </location>
</feature>
<proteinExistence type="predicted"/>
<keyword evidence="4" id="KW-1185">Reference proteome</keyword>
<evidence type="ECO:0000256" key="2">
    <source>
        <dbReference type="SAM" id="Phobius"/>
    </source>
</evidence>
<dbReference type="Proteomes" id="UP000195521">
    <property type="component" value="Unassembled WGS sequence"/>
</dbReference>
<keyword evidence="2" id="KW-0812">Transmembrane</keyword>
<evidence type="ECO:0000313" key="3">
    <source>
        <dbReference type="EMBL" id="GAW82003.1"/>
    </source>
</evidence>
<dbReference type="EMBL" id="BDQF01000012">
    <property type="protein sequence ID" value="GAW82003.1"/>
    <property type="molecule type" value="Genomic_DNA"/>
</dbReference>
<reference evidence="4" key="1">
    <citation type="submission" date="2017-04" db="EMBL/GenBank/DDBJ databases">
        <title>Plasmodium gonderi genome.</title>
        <authorList>
            <person name="Arisue N."/>
            <person name="Honma H."/>
            <person name="Kawai S."/>
            <person name="Tougan T."/>
            <person name="Tanabe K."/>
            <person name="Horii T."/>
        </authorList>
    </citation>
    <scope>NUCLEOTIDE SEQUENCE [LARGE SCALE GENOMIC DNA]</scope>
    <source>
        <strain evidence="4">ATCC 30045</strain>
    </source>
</reference>
<evidence type="ECO:0000256" key="1">
    <source>
        <dbReference type="SAM" id="MobiDB-lite"/>
    </source>
</evidence>
<feature type="region of interest" description="Disordered" evidence="1">
    <location>
        <begin position="123"/>
        <end position="149"/>
    </location>
</feature>
<keyword evidence="2" id="KW-1133">Transmembrane helix</keyword>
<accession>A0A1Y1JNM9</accession>
<name>A0A1Y1JNM9_PLAGO</name>
<dbReference type="AlphaFoldDB" id="A0A1Y1JNM9"/>
<gene>
    <name evidence="3" type="ORF">PGO_114570</name>
</gene>
<dbReference type="OMA" id="KHHYIIP"/>
<evidence type="ECO:0000313" key="4">
    <source>
        <dbReference type="Proteomes" id="UP000195521"/>
    </source>
</evidence>
<dbReference type="GeneID" id="39748735"/>
<organism evidence="3 4">
    <name type="scientific">Plasmodium gonderi</name>
    <dbReference type="NCBI Taxonomy" id="77519"/>
    <lineage>
        <taxon>Eukaryota</taxon>
        <taxon>Sar</taxon>
        <taxon>Alveolata</taxon>
        <taxon>Apicomplexa</taxon>
        <taxon>Aconoidasida</taxon>
        <taxon>Haemosporida</taxon>
        <taxon>Plasmodiidae</taxon>
        <taxon>Plasmodium</taxon>
        <taxon>Plasmodium (Plasmodium)</taxon>
    </lineage>
</organism>
<protein>
    <submittedName>
        <fullName evidence="3">Uncharacterized protein</fullName>
    </submittedName>
</protein>
<feature type="transmembrane region" description="Helical" evidence="2">
    <location>
        <begin position="208"/>
        <end position="225"/>
    </location>
</feature>